<feature type="region of interest" description="Disordered" evidence="1">
    <location>
        <begin position="1"/>
        <end position="25"/>
    </location>
</feature>
<dbReference type="Proteomes" id="UP000663860">
    <property type="component" value="Unassembled WGS sequence"/>
</dbReference>
<dbReference type="Proteomes" id="UP000663868">
    <property type="component" value="Unassembled WGS sequence"/>
</dbReference>
<protein>
    <submittedName>
        <fullName evidence="2">Uncharacterized protein</fullName>
    </submittedName>
</protein>
<organism evidence="2 4">
    <name type="scientific">Adineta steineri</name>
    <dbReference type="NCBI Taxonomy" id="433720"/>
    <lineage>
        <taxon>Eukaryota</taxon>
        <taxon>Metazoa</taxon>
        <taxon>Spiralia</taxon>
        <taxon>Gnathifera</taxon>
        <taxon>Rotifera</taxon>
        <taxon>Eurotatoria</taxon>
        <taxon>Bdelloidea</taxon>
        <taxon>Adinetida</taxon>
        <taxon>Adinetidae</taxon>
        <taxon>Adineta</taxon>
    </lineage>
</organism>
<evidence type="ECO:0000313" key="4">
    <source>
        <dbReference type="Proteomes" id="UP000663860"/>
    </source>
</evidence>
<dbReference type="AlphaFoldDB" id="A0A813ZUM8"/>
<name>A0A813ZUM8_9BILA</name>
<gene>
    <name evidence="2" type="ORF">IZO911_LOCUS12483</name>
    <name evidence="3" type="ORF">KXQ929_LOCUS27687</name>
</gene>
<dbReference type="EMBL" id="CAJOBB010002648">
    <property type="protein sequence ID" value="CAF3987115.1"/>
    <property type="molecule type" value="Genomic_DNA"/>
</dbReference>
<sequence length="127" mass="14845">MWEDDDIQIQSRSSPIPGRDLEADGITPYSDLSSDDLHIFNKYREVITELIREEPDLHFPDDFEFFPTSIARQIESSKNCYFRIDLPHCIMTVKIIPHPHTSDLKNDVTIRRENFVGREPSITELIL</sequence>
<accession>A0A813ZUM8</accession>
<comment type="caution">
    <text evidence="2">The sequence shown here is derived from an EMBL/GenBank/DDBJ whole genome shotgun (WGS) entry which is preliminary data.</text>
</comment>
<dbReference type="EMBL" id="CAJNOE010000097">
    <property type="protein sequence ID" value="CAF0905426.1"/>
    <property type="molecule type" value="Genomic_DNA"/>
</dbReference>
<evidence type="ECO:0000313" key="3">
    <source>
        <dbReference type="EMBL" id="CAF3987115.1"/>
    </source>
</evidence>
<reference evidence="2" key="1">
    <citation type="submission" date="2021-02" db="EMBL/GenBank/DDBJ databases">
        <authorList>
            <person name="Nowell W R."/>
        </authorList>
    </citation>
    <scope>NUCLEOTIDE SEQUENCE</scope>
</reference>
<proteinExistence type="predicted"/>
<evidence type="ECO:0000313" key="2">
    <source>
        <dbReference type="EMBL" id="CAF0905426.1"/>
    </source>
</evidence>
<evidence type="ECO:0000256" key="1">
    <source>
        <dbReference type="SAM" id="MobiDB-lite"/>
    </source>
</evidence>